<evidence type="ECO:0008006" key="3">
    <source>
        <dbReference type="Google" id="ProtNLM"/>
    </source>
</evidence>
<name>A0ABW4ZFY6_9SPHI</name>
<dbReference type="Proteomes" id="UP001597387">
    <property type="component" value="Unassembled WGS sequence"/>
</dbReference>
<evidence type="ECO:0000313" key="1">
    <source>
        <dbReference type="EMBL" id="MFD2160853.1"/>
    </source>
</evidence>
<dbReference type="RefSeq" id="WP_255902203.1">
    <property type="nucleotide sequence ID" value="NZ_JAFMZO010000002.1"/>
</dbReference>
<evidence type="ECO:0000313" key="2">
    <source>
        <dbReference type="Proteomes" id="UP001597387"/>
    </source>
</evidence>
<sequence>MDFRNHKFWSIFLSLILVFTLGRAQNYSFEFYGNTFNFELDQGTSVAFGRELTESSIKSFYTDINKSKHQSILKALALYKDKHQLNDWLYYQLIRKTAQQIAPKAENYYRYTLYKWFFLSKTGYDARLALEGDKLLFYVKSEDDISDIPFYIIDGHQYVCLNIHDYPGIDLKNNKIYPVELALEEAKHVFSYKVTQMPDFKPEDYTIKNIQFRYRQKVYHFEIKLTPQVQTIFANYPVVDFKSYFNIPLSRETYSSLIPSLKTTLSGMSQKKGIDYLMRFTRNAFLYEDDELNFGKEKRLTPEQTLFSEYSDCDDRAALFFYLVKEIYNLPMIALLYPTHITMAVQFDKPVGKPIMYKGKKYYVCEPTPQAGDLKIGQVAAKYRNVGYEVVYAYEP</sequence>
<comment type="caution">
    <text evidence="1">The sequence shown here is derived from an EMBL/GenBank/DDBJ whole genome shotgun (WGS) entry which is preliminary data.</text>
</comment>
<reference evidence="2" key="1">
    <citation type="journal article" date="2019" name="Int. J. Syst. Evol. Microbiol.">
        <title>The Global Catalogue of Microorganisms (GCM) 10K type strain sequencing project: providing services to taxonomists for standard genome sequencing and annotation.</title>
        <authorList>
            <consortium name="The Broad Institute Genomics Platform"/>
            <consortium name="The Broad Institute Genome Sequencing Center for Infectious Disease"/>
            <person name="Wu L."/>
            <person name="Ma J."/>
        </authorList>
    </citation>
    <scope>NUCLEOTIDE SEQUENCE [LARGE SCALE GENOMIC DNA]</scope>
    <source>
        <strain evidence="2">KCTC 42217</strain>
    </source>
</reference>
<keyword evidence="2" id="KW-1185">Reference proteome</keyword>
<organism evidence="1 2">
    <name type="scientific">Paradesertivirga mongoliensis</name>
    <dbReference type="NCBI Taxonomy" id="2100740"/>
    <lineage>
        <taxon>Bacteria</taxon>
        <taxon>Pseudomonadati</taxon>
        <taxon>Bacteroidota</taxon>
        <taxon>Sphingobacteriia</taxon>
        <taxon>Sphingobacteriales</taxon>
        <taxon>Sphingobacteriaceae</taxon>
        <taxon>Paradesertivirga</taxon>
    </lineage>
</organism>
<dbReference type="EMBL" id="JBHUHZ010000001">
    <property type="protein sequence ID" value="MFD2160853.1"/>
    <property type="molecule type" value="Genomic_DNA"/>
</dbReference>
<protein>
    <recommendedName>
        <fullName evidence="3">Transglutaminase-like domain-containing protein</fullName>
    </recommendedName>
</protein>
<accession>A0ABW4ZFY6</accession>
<proteinExistence type="predicted"/>
<gene>
    <name evidence="1" type="ORF">ACFSJU_00470</name>
</gene>